<accession>A0A7Y9IV07</accession>
<reference evidence="2 3" key="1">
    <citation type="submission" date="2020-07" db="EMBL/GenBank/DDBJ databases">
        <title>Genomic Encyclopedia of Type Strains, Phase IV (KMG-V): Genome sequencing to study the core and pangenomes of soil and plant-associated prokaryotes.</title>
        <authorList>
            <person name="Whitman W."/>
        </authorList>
    </citation>
    <scope>NUCLEOTIDE SEQUENCE [LARGE SCALE GENOMIC DNA]</scope>
    <source>
        <strain evidence="2 3">SAS40</strain>
    </source>
</reference>
<dbReference type="EMBL" id="JACBYR010000001">
    <property type="protein sequence ID" value="NYE83592.1"/>
    <property type="molecule type" value="Genomic_DNA"/>
</dbReference>
<feature type="region of interest" description="Disordered" evidence="1">
    <location>
        <begin position="28"/>
        <end position="55"/>
    </location>
</feature>
<gene>
    <name evidence="2" type="ORF">FHW18_002863</name>
</gene>
<name>A0A7Y9IV07_9BURK</name>
<keyword evidence="3" id="KW-1185">Reference proteome</keyword>
<feature type="compositionally biased region" description="Basic and acidic residues" evidence="1">
    <location>
        <begin position="46"/>
        <end position="55"/>
    </location>
</feature>
<organism evidence="2 3">
    <name type="scientific">Pigmentiphaga litoralis</name>
    <dbReference type="NCBI Taxonomy" id="516702"/>
    <lineage>
        <taxon>Bacteria</taxon>
        <taxon>Pseudomonadati</taxon>
        <taxon>Pseudomonadota</taxon>
        <taxon>Betaproteobacteria</taxon>
        <taxon>Burkholderiales</taxon>
        <taxon>Alcaligenaceae</taxon>
        <taxon>Pigmentiphaga</taxon>
    </lineage>
</organism>
<proteinExistence type="predicted"/>
<comment type="caution">
    <text evidence="2">The sequence shown here is derived from an EMBL/GenBank/DDBJ whole genome shotgun (WGS) entry which is preliminary data.</text>
</comment>
<evidence type="ECO:0000313" key="2">
    <source>
        <dbReference type="EMBL" id="NYE83592.1"/>
    </source>
</evidence>
<dbReference type="RefSeq" id="WP_179587369.1">
    <property type="nucleotide sequence ID" value="NZ_JACBYR010000001.1"/>
</dbReference>
<dbReference type="AlphaFoldDB" id="A0A7Y9IV07"/>
<sequence length="55" mass="5822">MKRLLTSLVCGSVLAVALSGCIVVPRGGGGGPHYHGGYYSQGSYDRGYDRGGYRR</sequence>
<protein>
    <recommendedName>
        <fullName evidence="4">Lipoprotein</fullName>
    </recommendedName>
</protein>
<evidence type="ECO:0000256" key="1">
    <source>
        <dbReference type="SAM" id="MobiDB-lite"/>
    </source>
</evidence>
<evidence type="ECO:0008006" key="4">
    <source>
        <dbReference type="Google" id="ProtNLM"/>
    </source>
</evidence>
<evidence type="ECO:0000313" key="3">
    <source>
        <dbReference type="Proteomes" id="UP000542125"/>
    </source>
</evidence>
<dbReference type="Proteomes" id="UP000542125">
    <property type="component" value="Unassembled WGS sequence"/>
</dbReference>
<dbReference type="PROSITE" id="PS51257">
    <property type="entry name" value="PROKAR_LIPOPROTEIN"/>
    <property type="match status" value="1"/>
</dbReference>
<feature type="compositionally biased region" description="Low complexity" evidence="1">
    <location>
        <begin position="35"/>
        <end position="45"/>
    </location>
</feature>